<dbReference type="RefSeq" id="WP_052220333.1">
    <property type="nucleotide sequence ID" value="NZ_LHUR01000012.1"/>
</dbReference>
<sequence length="234" mass="27038">MLFNRSKSYDDIIPALDVKKLIMLVKKLLPDVVFNMASLEGNPFTYPEVQTLLDGITIGGHKVSDEQQIFSIRNAWNYLFDLVYKNDLSLDTSSLYSIFNKFNNIVAKDEALISGIFRTGQVRIAGTDFIPPRAEELESIFKNELPQLIERCKSKTELAFEIFLWGALNQFYYDGNKRTSRLVSNMILILNGQGIFNIKAKDRLQFNTLMLEFYNTRKADNIFEFLHSNCLEIY</sequence>
<feature type="domain" description="Fido" evidence="1">
    <location>
        <begin position="90"/>
        <end position="228"/>
    </location>
</feature>
<evidence type="ECO:0000313" key="2">
    <source>
        <dbReference type="EMBL" id="KOA20598.1"/>
    </source>
</evidence>
<dbReference type="STRING" id="36844.SAMN04488501_103263"/>
<evidence type="ECO:0000313" key="3">
    <source>
        <dbReference type="Proteomes" id="UP000037043"/>
    </source>
</evidence>
<dbReference type="EMBL" id="LHUR01000012">
    <property type="protein sequence ID" value="KOA20598.1"/>
    <property type="molecule type" value="Genomic_DNA"/>
</dbReference>
<dbReference type="Gene3D" id="1.10.3290.10">
    <property type="entry name" value="Fido-like domain"/>
    <property type="match status" value="1"/>
</dbReference>
<keyword evidence="3" id="KW-1185">Reference proteome</keyword>
<reference evidence="3" key="1">
    <citation type="submission" date="2015-08" db="EMBL/GenBank/DDBJ databases">
        <title>Genome sequence of the strict anaerobe Clostridium homopropionicum LuHBu1 (DSM 5847T).</title>
        <authorList>
            <person name="Poehlein A."/>
            <person name="Beck M."/>
            <person name="Schiel-Bengelsdorf B."/>
            <person name="Bengelsdorf F.R."/>
            <person name="Daniel R."/>
            <person name="Duerre P."/>
        </authorList>
    </citation>
    <scope>NUCLEOTIDE SEQUENCE [LARGE SCALE GENOMIC DNA]</scope>
    <source>
        <strain evidence="3">DSM 5847</strain>
    </source>
</reference>
<dbReference type="AlphaFoldDB" id="A0A0L6ZCQ6"/>
<protein>
    <recommendedName>
        <fullName evidence="1">Fido domain-containing protein</fullName>
    </recommendedName>
</protein>
<proteinExistence type="predicted"/>
<comment type="caution">
    <text evidence="2">The sequence shown here is derived from an EMBL/GenBank/DDBJ whole genome shotgun (WGS) entry which is preliminary data.</text>
</comment>
<dbReference type="InterPro" id="IPR003812">
    <property type="entry name" value="Fido"/>
</dbReference>
<evidence type="ECO:0000259" key="1">
    <source>
        <dbReference type="PROSITE" id="PS51459"/>
    </source>
</evidence>
<dbReference type="InterPro" id="IPR036597">
    <property type="entry name" value="Fido-like_dom_sf"/>
</dbReference>
<name>A0A0L6ZCQ6_9CLOT</name>
<dbReference type="PROSITE" id="PS51459">
    <property type="entry name" value="FIDO"/>
    <property type="match status" value="1"/>
</dbReference>
<accession>A0A0L6ZCQ6</accession>
<dbReference type="PATRIC" id="fig|1121318.3.peg.744"/>
<gene>
    <name evidence="2" type="ORF">CLHOM_07400</name>
</gene>
<dbReference type="Proteomes" id="UP000037043">
    <property type="component" value="Unassembled WGS sequence"/>
</dbReference>
<organism evidence="2 3">
    <name type="scientific">Clostridium homopropionicum DSM 5847</name>
    <dbReference type="NCBI Taxonomy" id="1121318"/>
    <lineage>
        <taxon>Bacteria</taxon>
        <taxon>Bacillati</taxon>
        <taxon>Bacillota</taxon>
        <taxon>Clostridia</taxon>
        <taxon>Eubacteriales</taxon>
        <taxon>Clostridiaceae</taxon>
        <taxon>Clostridium</taxon>
    </lineage>
</organism>
<dbReference type="SUPFAM" id="SSF140931">
    <property type="entry name" value="Fic-like"/>
    <property type="match status" value="1"/>
</dbReference>